<dbReference type="Proteomes" id="UP000320231">
    <property type="component" value="Chromosome"/>
</dbReference>
<dbReference type="InterPro" id="IPR007809">
    <property type="entry name" value="FlgN-like"/>
</dbReference>
<proteinExistence type="inferred from homology"/>
<keyword evidence="3" id="KW-1005">Bacterial flagellum biogenesis</keyword>
<evidence type="ECO:0000256" key="1">
    <source>
        <dbReference type="ARBA" id="ARBA00002397"/>
    </source>
</evidence>
<name>A0A455U114_9GAMM</name>
<dbReference type="Gene3D" id="1.20.58.300">
    <property type="entry name" value="FlgN-like"/>
    <property type="match status" value="1"/>
</dbReference>
<accession>A0A455U114</accession>
<dbReference type="KEGG" id="hsr:HSBAA_01390"/>
<protein>
    <recommendedName>
        <fullName evidence="6">Flagellar protein FlgN</fullName>
    </recommendedName>
</protein>
<comment type="function">
    <text evidence="1">Required for the efficient initiation of filament assembly.</text>
</comment>
<sequence>MSLASLLTDQQQRLDALISLLSSEQNLLTQGDIDGDALSQVALEKQSLLAELERIETGRCNVQKRLGYPEGASGARAAKDAGCQAAWESLLEKVSGLHV</sequence>
<dbReference type="InterPro" id="IPR036679">
    <property type="entry name" value="FlgN-like_sf"/>
</dbReference>
<dbReference type="GO" id="GO:0044780">
    <property type="term" value="P:bacterial-type flagellum assembly"/>
    <property type="evidence" value="ECO:0007669"/>
    <property type="project" value="InterPro"/>
</dbReference>
<dbReference type="SUPFAM" id="SSF140566">
    <property type="entry name" value="FlgN-like"/>
    <property type="match status" value="1"/>
</dbReference>
<dbReference type="EMBL" id="AP019514">
    <property type="protein sequence ID" value="BBI58833.1"/>
    <property type="molecule type" value="Genomic_DNA"/>
</dbReference>
<evidence type="ECO:0000313" key="4">
    <source>
        <dbReference type="EMBL" id="BBI58833.1"/>
    </source>
</evidence>
<organism evidence="4 5">
    <name type="scientific">Vreelandella sulfidaeris</name>
    <dbReference type="NCBI Taxonomy" id="115553"/>
    <lineage>
        <taxon>Bacteria</taxon>
        <taxon>Pseudomonadati</taxon>
        <taxon>Pseudomonadota</taxon>
        <taxon>Gammaproteobacteria</taxon>
        <taxon>Oceanospirillales</taxon>
        <taxon>Halomonadaceae</taxon>
        <taxon>Vreelandella</taxon>
    </lineage>
</organism>
<dbReference type="Pfam" id="PF05130">
    <property type="entry name" value="FlgN"/>
    <property type="match status" value="1"/>
</dbReference>
<dbReference type="AlphaFoldDB" id="A0A455U114"/>
<evidence type="ECO:0000256" key="2">
    <source>
        <dbReference type="ARBA" id="ARBA00007703"/>
    </source>
</evidence>
<evidence type="ECO:0000313" key="5">
    <source>
        <dbReference type="Proteomes" id="UP000320231"/>
    </source>
</evidence>
<reference evidence="4 5" key="1">
    <citation type="journal article" date="2019" name="Microbiol. Resour. Announc.">
        <title>Complete Genome Sequence of Halomonas sulfidaeris Strain Esulfide1 Isolated from a Metal Sulfide Rock at a Depth of 2,200 Meters, Obtained Using Nanopore Sequencing.</title>
        <authorList>
            <person name="Saito M."/>
            <person name="Nishigata A."/>
            <person name="Galipon J."/>
            <person name="Arakawa K."/>
        </authorList>
    </citation>
    <scope>NUCLEOTIDE SEQUENCE [LARGE SCALE GENOMIC DNA]</scope>
    <source>
        <strain evidence="4 5">ATCC BAA-803</strain>
    </source>
</reference>
<comment type="similarity">
    <text evidence="2">Belongs to the FlgN family.</text>
</comment>
<gene>
    <name evidence="4" type="ORF">HSBAA_01390</name>
</gene>
<evidence type="ECO:0008006" key="6">
    <source>
        <dbReference type="Google" id="ProtNLM"/>
    </source>
</evidence>
<evidence type="ECO:0000256" key="3">
    <source>
        <dbReference type="ARBA" id="ARBA00022795"/>
    </source>
</evidence>